<organism evidence="1 2">
    <name type="scientific">Scutellospora calospora</name>
    <dbReference type="NCBI Taxonomy" id="85575"/>
    <lineage>
        <taxon>Eukaryota</taxon>
        <taxon>Fungi</taxon>
        <taxon>Fungi incertae sedis</taxon>
        <taxon>Mucoromycota</taxon>
        <taxon>Glomeromycotina</taxon>
        <taxon>Glomeromycetes</taxon>
        <taxon>Diversisporales</taxon>
        <taxon>Gigasporaceae</taxon>
        <taxon>Scutellospora</taxon>
    </lineage>
</organism>
<proteinExistence type="predicted"/>
<comment type="caution">
    <text evidence="1">The sequence shown here is derived from an EMBL/GenBank/DDBJ whole genome shotgun (WGS) entry which is preliminary data.</text>
</comment>
<protein>
    <submittedName>
        <fullName evidence="1">10859_t:CDS:1</fullName>
    </submittedName>
</protein>
<gene>
    <name evidence="1" type="ORF">SCALOS_LOCUS1438</name>
</gene>
<keyword evidence="2" id="KW-1185">Reference proteome</keyword>
<reference evidence="1" key="1">
    <citation type="submission" date="2021-06" db="EMBL/GenBank/DDBJ databases">
        <authorList>
            <person name="Kallberg Y."/>
            <person name="Tangrot J."/>
            <person name="Rosling A."/>
        </authorList>
    </citation>
    <scope>NUCLEOTIDE SEQUENCE</scope>
    <source>
        <strain evidence="1">AU212A</strain>
    </source>
</reference>
<dbReference type="EMBL" id="CAJVPM010000983">
    <property type="protein sequence ID" value="CAG8456856.1"/>
    <property type="molecule type" value="Genomic_DNA"/>
</dbReference>
<evidence type="ECO:0000313" key="1">
    <source>
        <dbReference type="EMBL" id="CAG8456856.1"/>
    </source>
</evidence>
<evidence type="ECO:0000313" key="2">
    <source>
        <dbReference type="Proteomes" id="UP000789860"/>
    </source>
</evidence>
<name>A0ACA9K7T3_9GLOM</name>
<sequence>MGDSDKVNTFALSDRSNESRETDHGVLTQRILMSGMVKSHHSLLNPEHNQRKEINDFDYEGHKRKLDEKVSKFRKRTYSDDVNKVVQQIIEILTAKRYRRGPKKNFEVARSDYEERLGKSVSKKEKLLLILPSFPVKCWNPLKVERKMPDLAEIQCISRLYLLCKEIEHVYEPGAKVILIADVPIYAPIFAEPLNVALQYKSEVIGFINKLNIGQYIIMGDMIDLIAQFSSEFEVAKRNAKIQVETFWHENPNDKHRIMLLENTHSNINLTAYSKEILRAIFFNTPYIRSDELDIAKDEITRQTNKSALEYAILLQAINSMELIMKCYPDGIRVTCHPKPGQLGLHLLSPKSCFNFPWNGVGVLKKNGDIRVSLEDEVKRDKRYVAVYIKNDSFPFYYEEQ</sequence>
<accession>A0ACA9K7T3</accession>
<dbReference type="Proteomes" id="UP000789860">
    <property type="component" value="Unassembled WGS sequence"/>
</dbReference>